<evidence type="ECO:0000313" key="2">
    <source>
        <dbReference type="Proteomes" id="UP000224182"/>
    </source>
</evidence>
<dbReference type="AlphaFoldDB" id="A0A2C6BRX1"/>
<accession>A0A2C6BRX1</accession>
<dbReference type="RefSeq" id="WP_098974275.1">
    <property type="nucleotide sequence ID" value="NZ_CP077115.1"/>
</dbReference>
<protein>
    <submittedName>
        <fullName evidence="1">Uncharacterized protein</fullName>
    </submittedName>
</protein>
<reference evidence="1 2" key="1">
    <citation type="submission" date="2017-06" db="EMBL/GenBank/DDBJ databases">
        <title>Draft genome sequence of Fusobacterium nucleatum subsp. polymorphum KCOM 1271 (=ChDC F305).</title>
        <authorList>
            <person name="Kook J.-K."/>
            <person name="Park S.-N."/>
            <person name="Lim Y.K."/>
            <person name="Roh H."/>
        </authorList>
    </citation>
    <scope>NUCLEOTIDE SEQUENCE [LARGE SCALE GENOMIC DNA]</scope>
    <source>
        <strain evidence="2">KCOM 1271 (ChDC F305)</strain>
    </source>
</reference>
<organism evidence="1 2">
    <name type="scientific">Fusobacterium nucleatum subsp. polymorphum</name>
    <name type="common">Fusobacterium polymorphum</name>
    <dbReference type="NCBI Taxonomy" id="76857"/>
    <lineage>
        <taxon>Bacteria</taxon>
        <taxon>Fusobacteriati</taxon>
        <taxon>Fusobacteriota</taxon>
        <taxon>Fusobacteriia</taxon>
        <taxon>Fusobacteriales</taxon>
        <taxon>Fusobacteriaceae</taxon>
        <taxon>Fusobacterium</taxon>
    </lineage>
</organism>
<sequence length="76" mass="9033">MNKFFNNSSKQYFYFHSATNSGYVYCKTNGELVLQYNGKLSKVKEEKGLSDQEVFYLYECKYNPVDPCEFSWGYDF</sequence>
<proteinExistence type="predicted"/>
<name>A0A2C6BRX1_FUSNP</name>
<dbReference type="EMBL" id="NIRN01000001">
    <property type="protein sequence ID" value="PHI06572.1"/>
    <property type="molecule type" value="Genomic_DNA"/>
</dbReference>
<gene>
    <name evidence="1" type="ORF">CBG54_05775</name>
</gene>
<comment type="caution">
    <text evidence="1">The sequence shown here is derived from an EMBL/GenBank/DDBJ whole genome shotgun (WGS) entry which is preliminary data.</text>
</comment>
<evidence type="ECO:0000313" key="1">
    <source>
        <dbReference type="EMBL" id="PHI06572.1"/>
    </source>
</evidence>
<dbReference type="Proteomes" id="UP000224182">
    <property type="component" value="Unassembled WGS sequence"/>
</dbReference>